<comment type="subcellular location">
    <subcellularLocation>
        <location evidence="1">Membrane</location>
        <topology evidence="1">Multi-pass membrane protein</topology>
    </subcellularLocation>
</comment>
<evidence type="ECO:0000256" key="6">
    <source>
        <dbReference type="SAM" id="Phobius"/>
    </source>
</evidence>
<keyword evidence="4 6" id="KW-1133">Transmembrane helix</keyword>
<feature type="transmembrane region" description="Helical" evidence="6">
    <location>
        <begin position="85"/>
        <end position="106"/>
    </location>
</feature>
<dbReference type="PANTHER" id="PTHR38459:SF1">
    <property type="entry name" value="PROPHAGE BACTOPRENOL-LINKED GLUCOSE TRANSLOCASE HOMOLOG"/>
    <property type="match status" value="1"/>
</dbReference>
<reference evidence="8 9" key="1">
    <citation type="journal article" date="2019" name="Int. J. Syst. Evol. Microbiol.">
        <title>The Global Catalogue of Microorganisms (GCM) 10K type strain sequencing project: providing services to taxonomists for standard genome sequencing and annotation.</title>
        <authorList>
            <consortium name="The Broad Institute Genomics Platform"/>
            <consortium name="The Broad Institute Genome Sequencing Center for Infectious Disease"/>
            <person name="Wu L."/>
            <person name="Ma J."/>
        </authorList>
    </citation>
    <scope>NUCLEOTIDE SEQUENCE [LARGE SCALE GENOMIC DNA]</scope>
    <source>
        <strain evidence="8 9">JCM 16331</strain>
    </source>
</reference>
<name>A0A830GB93_9EURY</name>
<dbReference type="RefSeq" id="WP_188877567.1">
    <property type="nucleotide sequence ID" value="NZ_BMOQ01000003.1"/>
</dbReference>
<proteinExistence type="inferred from homology"/>
<keyword evidence="5 6" id="KW-0472">Membrane</keyword>
<gene>
    <name evidence="8" type="ORF">GCM10009021_10590</name>
</gene>
<evidence type="ECO:0000313" key="8">
    <source>
        <dbReference type="EMBL" id="GGN12465.1"/>
    </source>
</evidence>
<accession>A0A830GB93</accession>
<dbReference type="EMBL" id="BMOQ01000003">
    <property type="protein sequence ID" value="GGN12465.1"/>
    <property type="molecule type" value="Genomic_DNA"/>
</dbReference>
<dbReference type="Proteomes" id="UP000608850">
    <property type="component" value="Unassembled WGS sequence"/>
</dbReference>
<dbReference type="OrthoDB" id="44002at2157"/>
<comment type="caution">
    <text evidence="8">The sequence shown here is derived from an EMBL/GenBank/DDBJ whole genome shotgun (WGS) entry which is preliminary data.</text>
</comment>
<evidence type="ECO:0000259" key="7">
    <source>
        <dbReference type="Pfam" id="PF04138"/>
    </source>
</evidence>
<keyword evidence="3 6" id="KW-0812">Transmembrane</keyword>
<sequence length="142" mass="15058">MASIRRVVAALFQPARAGQFLAVGALGALLDNAALVVLHDVLAFALLSAKLVAAETSIILMFAVNERWTFDSWGARGVRALARRLLTSNAVRAVGLATGIAVLFALTRAGVWYLAANVVGLGVGFVVNYCFENVLTWRVLAS</sequence>
<feature type="transmembrane region" description="Helical" evidence="6">
    <location>
        <begin position="112"/>
        <end position="131"/>
    </location>
</feature>
<feature type="transmembrane region" description="Helical" evidence="6">
    <location>
        <begin position="41"/>
        <end position="64"/>
    </location>
</feature>
<dbReference type="Pfam" id="PF04138">
    <property type="entry name" value="GtrA_DPMS_TM"/>
    <property type="match status" value="1"/>
</dbReference>
<dbReference type="InterPro" id="IPR007267">
    <property type="entry name" value="GtrA_DPMS_TM"/>
</dbReference>
<organism evidence="8 9">
    <name type="scientific">Halarchaeum nitratireducens</name>
    <dbReference type="NCBI Taxonomy" id="489913"/>
    <lineage>
        <taxon>Archaea</taxon>
        <taxon>Methanobacteriati</taxon>
        <taxon>Methanobacteriota</taxon>
        <taxon>Stenosarchaea group</taxon>
        <taxon>Halobacteria</taxon>
        <taxon>Halobacteriales</taxon>
        <taxon>Halobacteriaceae</taxon>
    </lineage>
</organism>
<keyword evidence="9" id="KW-1185">Reference proteome</keyword>
<dbReference type="InterPro" id="IPR051401">
    <property type="entry name" value="GtrA_CellWall_Glycosyl"/>
</dbReference>
<dbReference type="GO" id="GO:0000271">
    <property type="term" value="P:polysaccharide biosynthetic process"/>
    <property type="evidence" value="ECO:0007669"/>
    <property type="project" value="InterPro"/>
</dbReference>
<evidence type="ECO:0000256" key="5">
    <source>
        <dbReference type="ARBA" id="ARBA00023136"/>
    </source>
</evidence>
<evidence type="ECO:0000256" key="3">
    <source>
        <dbReference type="ARBA" id="ARBA00022692"/>
    </source>
</evidence>
<evidence type="ECO:0000313" key="9">
    <source>
        <dbReference type="Proteomes" id="UP000608850"/>
    </source>
</evidence>
<dbReference type="AlphaFoldDB" id="A0A830GB93"/>
<comment type="similarity">
    <text evidence="2">Belongs to the GtrA family.</text>
</comment>
<dbReference type="PANTHER" id="PTHR38459">
    <property type="entry name" value="PROPHAGE BACTOPRENOL-LINKED GLUCOSE TRANSLOCASE HOMOLOG"/>
    <property type="match status" value="1"/>
</dbReference>
<evidence type="ECO:0000256" key="4">
    <source>
        <dbReference type="ARBA" id="ARBA00022989"/>
    </source>
</evidence>
<evidence type="ECO:0000256" key="2">
    <source>
        <dbReference type="ARBA" id="ARBA00009399"/>
    </source>
</evidence>
<evidence type="ECO:0000256" key="1">
    <source>
        <dbReference type="ARBA" id="ARBA00004141"/>
    </source>
</evidence>
<dbReference type="GO" id="GO:0005886">
    <property type="term" value="C:plasma membrane"/>
    <property type="evidence" value="ECO:0007669"/>
    <property type="project" value="TreeGrafter"/>
</dbReference>
<protein>
    <recommendedName>
        <fullName evidence="7">GtrA/DPMS transmembrane domain-containing protein</fullName>
    </recommendedName>
</protein>
<feature type="domain" description="GtrA/DPMS transmembrane" evidence="7">
    <location>
        <begin position="19"/>
        <end position="137"/>
    </location>
</feature>